<keyword evidence="3" id="KW-1185">Reference proteome</keyword>
<dbReference type="EMBL" id="JBBNAE010000004">
    <property type="protein sequence ID" value="KAK9129326.1"/>
    <property type="molecule type" value="Genomic_DNA"/>
</dbReference>
<protein>
    <recommendedName>
        <fullName evidence="4">Ubiquitin-like superfamily protein</fullName>
    </recommendedName>
</protein>
<feature type="region of interest" description="Disordered" evidence="1">
    <location>
        <begin position="213"/>
        <end position="237"/>
    </location>
</feature>
<feature type="compositionally biased region" description="Polar residues" evidence="1">
    <location>
        <begin position="286"/>
        <end position="308"/>
    </location>
</feature>
<accession>A0AAP0P6K0</accession>
<dbReference type="PANTHER" id="PTHR15204:SF5">
    <property type="entry name" value="LARGE PROLINE-RICH PROTEIN BAG6 ISOFORM X1"/>
    <property type="match status" value="1"/>
</dbReference>
<evidence type="ECO:0000313" key="2">
    <source>
        <dbReference type="EMBL" id="KAK9129326.1"/>
    </source>
</evidence>
<comment type="caution">
    <text evidence="2">The sequence shown here is derived from an EMBL/GenBank/DDBJ whole genome shotgun (WGS) entry which is preliminary data.</text>
</comment>
<feature type="compositionally biased region" description="Basic and acidic residues" evidence="1">
    <location>
        <begin position="355"/>
        <end position="369"/>
    </location>
</feature>
<dbReference type="PANTHER" id="PTHR15204">
    <property type="entry name" value="LARGE PROLINE-RICH PROTEIN BAG6"/>
    <property type="match status" value="1"/>
</dbReference>
<dbReference type="GO" id="GO:0071818">
    <property type="term" value="C:BAT3 complex"/>
    <property type="evidence" value="ECO:0007669"/>
    <property type="project" value="TreeGrafter"/>
</dbReference>
<evidence type="ECO:0000313" key="3">
    <source>
        <dbReference type="Proteomes" id="UP001417504"/>
    </source>
</evidence>
<evidence type="ECO:0008006" key="4">
    <source>
        <dbReference type="Google" id="ProtNLM"/>
    </source>
</evidence>
<dbReference type="GO" id="GO:0036503">
    <property type="term" value="P:ERAD pathway"/>
    <property type="evidence" value="ECO:0007669"/>
    <property type="project" value="TreeGrafter"/>
</dbReference>
<feature type="compositionally biased region" description="Low complexity" evidence="1">
    <location>
        <begin position="273"/>
        <end position="285"/>
    </location>
</feature>
<dbReference type="Proteomes" id="UP001417504">
    <property type="component" value="Unassembled WGS sequence"/>
</dbReference>
<evidence type="ECO:0000256" key="1">
    <source>
        <dbReference type="SAM" id="MobiDB-lite"/>
    </source>
</evidence>
<dbReference type="GO" id="GO:0031593">
    <property type="term" value="F:polyubiquitin modification-dependent protein binding"/>
    <property type="evidence" value="ECO:0007669"/>
    <property type="project" value="TreeGrafter"/>
</dbReference>
<dbReference type="AlphaFoldDB" id="A0AAP0P6K0"/>
<gene>
    <name evidence="2" type="ORF">Sjap_009813</name>
</gene>
<dbReference type="GO" id="GO:0051787">
    <property type="term" value="F:misfolded protein binding"/>
    <property type="evidence" value="ECO:0007669"/>
    <property type="project" value="TreeGrafter"/>
</dbReference>
<proteinExistence type="predicted"/>
<feature type="compositionally biased region" description="Basic and acidic residues" evidence="1">
    <location>
        <begin position="420"/>
        <end position="434"/>
    </location>
</feature>
<feature type="region of interest" description="Disordered" evidence="1">
    <location>
        <begin position="329"/>
        <end position="463"/>
    </location>
</feature>
<reference evidence="2 3" key="1">
    <citation type="submission" date="2024-01" db="EMBL/GenBank/DDBJ databases">
        <title>Genome assemblies of Stephania.</title>
        <authorList>
            <person name="Yang L."/>
        </authorList>
    </citation>
    <scope>NUCLEOTIDE SEQUENCE [LARGE SCALE GENOMIC DNA]</scope>
    <source>
        <strain evidence="2">QJT</strain>
        <tissue evidence="2">Leaf</tissue>
    </source>
</reference>
<feature type="region of interest" description="Disordered" evidence="1">
    <location>
        <begin position="261"/>
        <end position="308"/>
    </location>
</feature>
<sequence>MLQVQVPLMGAAVPIPTVQVPIPDSLRTISEFTNRMETALLVNGNQQSSSRVGDLPPINLPSNERGLPTVEALSIIIRRAQQLLSGNTAEALSHIAERLEREQGSTDSTVRSEIQTEAVQTGLAMQHLGALLLELGRTMLTLRMGQSAAESSVNAGPAVYISPSGPNPIMVQPFPLQTSSIFGGSTASLASSGSAGPIALSDTPRNINIHIHAVGSRPGSGEATQENSGGAYSGDPAQTRILSGRNIIAAAIPSRSANHVLGVLNPSSSRTEQSNQNQAPSQSSSGATFGSTQPNAVSSTQSPPNSISVPNLVAQINAQIRNLDGIARGENQIPSGQSERLTDGSALNNSVISDDPSRHSHESISRDVANEVDGSSVEGVCGKDGQQRQEESSSSGKDGEEIENLNIEEATPANSMENHSSPEGERADQHKSEDGSQESSNSHETSRADNNVPLGLGLGGLQPKRRARLARPLVNSGSEKLSDVPGSQSLQNITNGQEVLRSLLGHSSGADRRDSRGPSSDQSHPVMGQPSEDMPTGVLGSDGSPSPDGENDVASMMSQVINSPALDGLLAGMSRQTGMGSPDGFRSMLSQFTQSPSMRSVLNQIVNQIGNQDLNNFSGFGGGQDGGFDLSRMAQQMMPIVSQALTRVSTASEPFHDVASEAHVPDQMTGSFSDQEPEDHNSQVDLHQAAEMIARNDPPNAIFRSVIEHTAHVSGQGNSSDDLLEELCEDEDLVNEFMEMLDRNIRQRLS</sequence>
<feature type="compositionally biased region" description="Polar residues" evidence="1">
    <location>
        <begin position="332"/>
        <end position="352"/>
    </location>
</feature>
<name>A0AAP0P6K0_9MAGN</name>
<organism evidence="2 3">
    <name type="scientific">Stephania japonica</name>
    <dbReference type="NCBI Taxonomy" id="461633"/>
    <lineage>
        <taxon>Eukaryota</taxon>
        <taxon>Viridiplantae</taxon>
        <taxon>Streptophyta</taxon>
        <taxon>Embryophyta</taxon>
        <taxon>Tracheophyta</taxon>
        <taxon>Spermatophyta</taxon>
        <taxon>Magnoliopsida</taxon>
        <taxon>Ranunculales</taxon>
        <taxon>Menispermaceae</taxon>
        <taxon>Menispermoideae</taxon>
        <taxon>Cissampelideae</taxon>
        <taxon>Stephania</taxon>
    </lineage>
</organism>
<feature type="region of interest" description="Disordered" evidence="1">
    <location>
        <begin position="507"/>
        <end position="553"/>
    </location>
</feature>